<dbReference type="GO" id="GO:0003991">
    <property type="term" value="F:acetylglutamate kinase activity"/>
    <property type="evidence" value="ECO:0007669"/>
    <property type="project" value="TreeGrafter"/>
</dbReference>
<dbReference type="EMBL" id="UINC01002726">
    <property type="protein sequence ID" value="SUZ99676.1"/>
    <property type="molecule type" value="Genomic_DNA"/>
</dbReference>
<keyword evidence="1" id="KW-0055">Arginine biosynthesis</keyword>
<evidence type="ECO:0000256" key="4">
    <source>
        <dbReference type="ARBA" id="ARBA00022741"/>
    </source>
</evidence>
<dbReference type="GO" id="GO:0006526">
    <property type="term" value="P:L-arginine biosynthetic process"/>
    <property type="evidence" value="ECO:0007669"/>
    <property type="project" value="UniProtKB-KW"/>
</dbReference>
<protein>
    <recommendedName>
        <fullName evidence="9">Aspartate/glutamate/uridylate kinase domain-containing protein</fullName>
    </recommendedName>
</protein>
<name>A0A381S6K1_9ZZZZ</name>
<dbReference type="InterPro" id="IPR004662">
    <property type="entry name" value="AcgluKinase_fam"/>
</dbReference>
<evidence type="ECO:0000256" key="8">
    <source>
        <dbReference type="SAM" id="MobiDB-lite"/>
    </source>
</evidence>
<evidence type="ECO:0000259" key="9">
    <source>
        <dbReference type="Pfam" id="PF00696"/>
    </source>
</evidence>
<dbReference type="InterPro" id="IPR036393">
    <property type="entry name" value="AceGlu_kinase-like_sf"/>
</dbReference>
<keyword evidence="3" id="KW-0808">Transferase</keyword>
<evidence type="ECO:0000256" key="2">
    <source>
        <dbReference type="ARBA" id="ARBA00022605"/>
    </source>
</evidence>
<keyword evidence="5" id="KW-0418">Kinase</keyword>
<dbReference type="Pfam" id="PF00696">
    <property type="entry name" value="AA_kinase"/>
    <property type="match status" value="1"/>
</dbReference>
<reference evidence="10" key="1">
    <citation type="submission" date="2018-05" db="EMBL/GenBank/DDBJ databases">
        <authorList>
            <person name="Lanie J.A."/>
            <person name="Ng W.-L."/>
            <person name="Kazmierczak K.M."/>
            <person name="Andrzejewski T.M."/>
            <person name="Davidsen T.M."/>
            <person name="Wayne K.J."/>
            <person name="Tettelin H."/>
            <person name="Glass J.I."/>
            <person name="Rusch D."/>
            <person name="Podicherti R."/>
            <person name="Tsui H.-C.T."/>
            <person name="Winkler M.E."/>
        </authorList>
    </citation>
    <scope>NUCLEOTIDE SEQUENCE</scope>
</reference>
<dbReference type="CDD" id="cd04238">
    <property type="entry name" value="AAK_NAGK-like"/>
    <property type="match status" value="1"/>
</dbReference>
<dbReference type="PANTHER" id="PTHR23342:SF0">
    <property type="entry name" value="N-ACETYLGLUTAMATE SYNTHASE, MITOCHONDRIAL"/>
    <property type="match status" value="1"/>
</dbReference>
<dbReference type="AlphaFoldDB" id="A0A381S6K1"/>
<dbReference type="GO" id="GO:0005524">
    <property type="term" value="F:ATP binding"/>
    <property type="evidence" value="ECO:0007669"/>
    <property type="project" value="UniProtKB-KW"/>
</dbReference>
<evidence type="ECO:0000256" key="3">
    <source>
        <dbReference type="ARBA" id="ARBA00022679"/>
    </source>
</evidence>
<dbReference type="NCBIfam" id="TIGR00761">
    <property type="entry name" value="argB"/>
    <property type="match status" value="1"/>
</dbReference>
<proteinExistence type="predicted"/>
<dbReference type="PIRSF" id="PIRSF000728">
    <property type="entry name" value="NAGK"/>
    <property type="match status" value="1"/>
</dbReference>
<feature type="compositionally biased region" description="Basic residues" evidence="8">
    <location>
        <begin position="285"/>
        <end position="295"/>
    </location>
</feature>
<dbReference type="SUPFAM" id="SSF53633">
    <property type="entry name" value="Carbamate kinase-like"/>
    <property type="match status" value="1"/>
</dbReference>
<feature type="domain" description="Aspartate/glutamate/uridylate kinase" evidence="9">
    <location>
        <begin position="13"/>
        <end position="253"/>
    </location>
</feature>
<sequence length="295" mass="30216">VSKSLSGVDVGPVVLKLGGELIDTSEGLDRIATLIAQAAAQRPVVVIHGGGREIDSELARAGLDKRVVDGLRITDQATLDVVVGVLAGRVNTRLVAAVTRAGAPAVGLTGADDRIGLCRRASPYRALDGNTADLGLVGQPLPTEAPRLLDRLRRAGYTPIVACIGVTQDGQLLNVNADMLAAQLAVNLKVGQLIILGATAGVLDSNGHSLTRLDDADVEQLVASGDITAGMVAKLDACRLASRSGVNSVIIADGRRANDLDLLPGTVITAGDGPTNPQASALTKKTNKKGAGRDE</sequence>
<accession>A0A381S6K1</accession>
<feature type="compositionally biased region" description="Polar residues" evidence="8">
    <location>
        <begin position="275"/>
        <end position="284"/>
    </location>
</feature>
<dbReference type="PANTHER" id="PTHR23342">
    <property type="entry name" value="N-ACETYLGLUTAMATE SYNTHASE"/>
    <property type="match status" value="1"/>
</dbReference>
<dbReference type="Gene3D" id="3.40.1160.10">
    <property type="entry name" value="Acetylglutamate kinase-like"/>
    <property type="match status" value="1"/>
</dbReference>
<keyword evidence="6" id="KW-0067">ATP-binding</keyword>
<evidence type="ECO:0000256" key="1">
    <source>
        <dbReference type="ARBA" id="ARBA00022571"/>
    </source>
</evidence>
<keyword evidence="2" id="KW-0028">Amino-acid biosynthesis</keyword>
<organism evidence="10">
    <name type="scientific">marine metagenome</name>
    <dbReference type="NCBI Taxonomy" id="408172"/>
    <lineage>
        <taxon>unclassified sequences</taxon>
        <taxon>metagenomes</taxon>
        <taxon>ecological metagenomes</taxon>
    </lineage>
</organism>
<feature type="region of interest" description="Disordered" evidence="8">
    <location>
        <begin position="269"/>
        <end position="295"/>
    </location>
</feature>
<comment type="pathway">
    <text evidence="7">Amino-acid biosynthesis.</text>
</comment>
<evidence type="ECO:0000256" key="7">
    <source>
        <dbReference type="ARBA" id="ARBA00029440"/>
    </source>
</evidence>
<dbReference type="InterPro" id="IPR001048">
    <property type="entry name" value="Asp/Glu/Uridylate_kinase"/>
</dbReference>
<gene>
    <name evidence="10" type="ORF">METZ01_LOCUS52530</name>
</gene>
<evidence type="ECO:0000256" key="5">
    <source>
        <dbReference type="ARBA" id="ARBA00022777"/>
    </source>
</evidence>
<evidence type="ECO:0000313" key="10">
    <source>
        <dbReference type="EMBL" id="SUZ99676.1"/>
    </source>
</evidence>
<keyword evidence="4" id="KW-0547">Nucleotide-binding</keyword>
<dbReference type="GO" id="GO:0005737">
    <property type="term" value="C:cytoplasm"/>
    <property type="evidence" value="ECO:0007669"/>
    <property type="project" value="InterPro"/>
</dbReference>
<feature type="non-terminal residue" evidence="10">
    <location>
        <position position="1"/>
    </location>
</feature>
<evidence type="ECO:0000256" key="6">
    <source>
        <dbReference type="ARBA" id="ARBA00022840"/>
    </source>
</evidence>